<evidence type="ECO:0000256" key="1">
    <source>
        <dbReference type="SAM" id="SignalP"/>
    </source>
</evidence>
<gene>
    <name evidence="2" type="ORF">ACFQ3Q_03215</name>
</gene>
<keyword evidence="1" id="KW-0732">Signal</keyword>
<dbReference type="PROSITE" id="PS51257">
    <property type="entry name" value="PROKAR_LIPOPROTEIN"/>
    <property type="match status" value="1"/>
</dbReference>
<organism evidence="2 3">
    <name type="scientific">Salegentibacter chungangensis</name>
    <dbReference type="NCBI Taxonomy" id="1335724"/>
    <lineage>
        <taxon>Bacteria</taxon>
        <taxon>Pseudomonadati</taxon>
        <taxon>Bacteroidota</taxon>
        <taxon>Flavobacteriia</taxon>
        <taxon>Flavobacteriales</taxon>
        <taxon>Flavobacteriaceae</taxon>
        <taxon>Salegentibacter</taxon>
    </lineage>
</organism>
<protein>
    <submittedName>
        <fullName evidence="2">DUF4270 domain-containing protein</fullName>
    </submittedName>
</protein>
<dbReference type="Pfam" id="PF14092">
    <property type="entry name" value="DUF4270"/>
    <property type="match status" value="1"/>
</dbReference>
<dbReference type="Proteomes" id="UP001597131">
    <property type="component" value="Unassembled WGS sequence"/>
</dbReference>
<accession>A0ABW3NM71</accession>
<dbReference type="EMBL" id="JBHTLI010000001">
    <property type="protein sequence ID" value="MFD1094748.1"/>
    <property type="molecule type" value="Genomic_DNA"/>
</dbReference>
<evidence type="ECO:0000313" key="3">
    <source>
        <dbReference type="Proteomes" id="UP001597131"/>
    </source>
</evidence>
<sequence length="524" mass="59085">MNFNRAMIKTTALLVVVFGFVACDDDFSTIGGEIIENPTGVDLREVEVAAYSKKINSVQTNGLPANLLGVYNHPLYGQTEASVLSQLSLTTDDPDFGEETKLDSVVLHVPYFSTEEEPDEAGNKMYRLDSIFGESPFKLSVYESGYYLSGYDPDTDFEQAQKYYSDQQEVFEENLVNGPLYENDNFIPSENRITDYTIDGEGEADTIVSPPALRIKLPVEFFEQKILAKEGTSVLSGNSNFRNYFRGLFFKAEALNGEGNMILFSLRGEEAGITMYYTHEVEEENSEGETETVEKRASYKFAFGSNIVNTFQGEFPEDLRQEIQNSDPEEGAENLYLKGGEGSMAIVELFSEEGVLEEVRSSDWLINEANLSFYVNQDKLNGVNEPERIYLYDLDNNTILADYSFTKDFIGGAIDDDPLNSLTEFSSRLERDEDENGLKYTVDITQHVNNVINKDSTNVKIGVVVTQNINDVVTTALRDTENETVKRIPRMSVLSPKGTVLYGNREEDEDKRLKLRIYYTDINQ</sequence>
<comment type="caution">
    <text evidence="2">The sequence shown here is derived from an EMBL/GenBank/DDBJ whole genome shotgun (WGS) entry which is preliminary data.</text>
</comment>
<reference evidence="3" key="1">
    <citation type="journal article" date="2019" name="Int. J. Syst. Evol. Microbiol.">
        <title>The Global Catalogue of Microorganisms (GCM) 10K type strain sequencing project: providing services to taxonomists for standard genome sequencing and annotation.</title>
        <authorList>
            <consortium name="The Broad Institute Genomics Platform"/>
            <consortium name="The Broad Institute Genome Sequencing Center for Infectious Disease"/>
            <person name="Wu L."/>
            <person name="Ma J."/>
        </authorList>
    </citation>
    <scope>NUCLEOTIDE SEQUENCE [LARGE SCALE GENOMIC DNA]</scope>
    <source>
        <strain evidence="3">CCUG 64793</strain>
    </source>
</reference>
<dbReference type="InterPro" id="IPR025366">
    <property type="entry name" value="DUF4270"/>
</dbReference>
<proteinExistence type="predicted"/>
<dbReference type="RefSeq" id="WP_380742847.1">
    <property type="nucleotide sequence ID" value="NZ_JBHTLI010000001.1"/>
</dbReference>
<name>A0ABW3NM71_9FLAO</name>
<keyword evidence="3" id="KW-1185">Reference proteome</keyword>
<feature type="signal peptide" evidence="1">
    <location>
        <begin position="1"/>
        <end position="22"/>
    </location>
</feature>
<evidence type="ECO:0000313" key="2">
    <source>
        <dbReference type="EMBL" id="MFD1094748.1"/>
    </source>
</evidence>
<feature type="chain" id="PRO_5045103904" evidence="1">
    <location>
        <begin position="23"/>
        <end position="524"/>
    </location>
</feature>